<dbReference type="Gene3D" id="3.30.70.20">
    <property type="match status" value="3"/>
</dbReference>
<dbReference type="FunFam" id="3.30.70.20:FF:000008">
    <property type="entry name" value="Respiratory nitrate reductase beta subunit"/>
    <property type="match status" value="1"/>
</dbReference>
<dbReference type="InterPro" id="IPR029263">
    <property type="entry name" value="Nitr_red_bet_C"/>
</dbReference>
<comment type="subcellular location">
    <subcellularLocation>
        <location evidence="3">Cell envelope</location>
    </subcellularLocation>
</comment>
<evidence type="ECO:0000313" key="13">
    <source>
        <dbReference type="Proteomes" id="UP000019251"/>
    </source>
</evidence>
<keyword evidence="6" id="KW-0479">Metal-binding</keyword>
<dbReference type="Proteomes" id="UP000019251">
    <property type="component" value="Unassembled WGS sequence"/>
</dbReference>
<feature type="domain" description="4Fe-4S ferredoxin-type" evidence="11">
    <location>
        <begin position="7"/>
        <end position="36"/>
    </location>
</feature>
<dbReference type="Pfam" id="PF14711">
    <property type="entry name" value="Nitr_red_bet_C"/>
    <property type="match status" value="1"/>
</dbReference>
<sequence>MKIKAQISMTLNLDKCIGCHTCSVTCKNTWTNRPGAEYMWFNNVETKPGVGYPNQWEDQDRYKGGWELNKKGKLQLKAGNKIDKIFKGKIFYNNNMPELNDYYEPWTYDYQTLFSEEKKHQPVARAKSQITGKYMDLKGGPNWDDDLAGSDKILANDPNIKKIESDIQANFETAFMMYLPRLCEHCLNPACVASCPSGAMYKREEDGIVLVNQEQCKGWRLCMTGCPYKKVYFNWKTNKAEKCTFCYPRIEEGLPTVCSETCVGRIRYIGVLLYDADRVEEAASEPDEKKLYERQLELFLDPHDPEIIRLAKEQGISDEMLACAQNSPIYKMAVEEKIAFPLHPEYRTMPMVWYVPPLSPIMNYFEGKNSLQNPDMIFPGIDEMRIPVDYLASLLTAGNTDVVKTALYKLAMMRLYMRAVSSGKDFDTSKLAKADLTSETATSLYRLLAIAKYEDRFVIPKSHKEAYKTQEDLQAEQGGLGYDDACNGCSLASLHGKTLVGAQSGKTTQELYEESFYGGIWRD</sequence>
<name>A0A829R669_LISGR</name>
<protein>
    <submittedName>
        <fullName evidence="12">Nitrate reductase Z subunit beta</fullName>
    </submittedName>
</protein>
<dbReference type="NCBIfam" id="TIGR01660">
    <property type="entry name" value="narH"/>
    <property type="match status" value="1"/>
</dbReference>
<dbReference type="PANTHER" id="PTHR43518">
    <property type="entry name" value="NITRATE REDUCTASE BETA SUBUNIT"/>
    <property type="match status" value="1"/>
</dbReference>
<proteinExistence type="predicted"/>
<dbReference type="FunFam" id="3.30.70.20:FF:000010">
    <property type="entry name" value="Respiratory nitrate reductase beta subunit"/>
    <property type="match status" value="1"/>
</dbReference>
<comment type="caution">
    <text evidence="12">The sequence shown here is derived from an EMBL/GenBank/DDBJ whole genome shotgun (WGS) entry which is preliminary data.</text>
</comment>
<keyword evidence="5" id="KW-0004">4Fe-4S</keyword>
<feature type="domain" description="4Fe-4S ferredoxin-type" evidence="11">
    <location>
        <begin position="174"/>
        <end position="205"/>
    </location>
</feature>
<dbReference type="SUPFAM" id="SSF54862">
    <property type="entry name" value="4Fe-4S ferredoxins"/>
    <property type="match status" value="1"/>
</dbReference>
<dbReference type="AlphaFoldDB" id="A0A829R669"/>
<dbReference type="Gene3D" id="1.10.3650.10">
    <property type="entry name" value="nitrate reductase domain like"/>
    <property type="match status" value="1"/>
</dbReference>
<dbReference type="Pfam" id="PF13247">
    <property type="entry name" value="Fer4_11"/>
    <property type="match status" value="1"/>
</dbReference>
<organism evidence="12 13">
    <name type="scientific">Listeria grayi FSL F6-1183</name>
    <dbReference type="NCBI Taxonomy" id="1265827"/>
    <lineage>
        <taxon>Bacteria</taxon>
        <taxon>Bacillati</taxon>
        <taxon>Bacillota</taxon>
        <taxon>Bacilli</taxon>
        <taxon>Bacillales</taxon>
        <taxon>Listeriaceae</taxon>
        <taxon>Listeria</taxon>
    </lineage>
</organism>
<keyword evidence="7" id="KW-0677">Repeat</keyword>
<evidence type="ECO:0000256" key="7">
    <source>
        <dbReference type="ARBA" id="ARBA00022737"/>
    </source>
</evidence>
<dbReference type="CDD" id="cd10557">
    <property type="entry name" value="NarH_beta-like"/>
    <property type="match status" value="1"/>
</dbReference>
<evidence type="ECO:0000256" key="10">
    <source>
        <dbReference type="ARBA" id="ARBA00023014"/>
    </source>
</evidence>
<dbReference type="InterPro" id="IPR006547">
    <property type="entry name" value="NO3_Rdtase_bsu"/>
</dbReference>
<evidence type="ECO:0000256" key="2">
    <source>
        <dbReference type="ARBA" id="ARBA00001966"/>
    </source>
</evidence>
<dbReference type="GO" id="GO:0009055">
    <property type="term" value="F:electron transfer activity"/>
    <property type="evidence" value="ECO:0007669"/>
    <property type="project" value="TreeGrafter"/>
</dbReference>
<feature type="domain" description="4Fe-4S ferredoxin-type" evidence="11">
    <location>
        <begin position="207"/>
        <end position="236"/>
    </location>
</feature>
<comment type="cofactor">
    <cofactor evidence="2">
        <name>[4Fe-4S] cluster</name>
        <dbReference type="ChEBI" id="CHEBI:49883"/>
    </cofactor>
</comment>
<dbReference type="GO" id="GO:0030313">
    <property type="term" value="C:cell envelope"/>
    <property type="evidence" value="ECO:0007669"/>
    <property type="project" value="UniProtKB-SubCell"/>
</dbReference>
<dbReference type="InterPro" id="IPR017896">
    <property type="entry name" value="4Fe4S_Fe-S-bd"/>
</dbReference>
<dbReference type="InterPro" id="IPR038262">
    <property type="entry name" value="Nitr_red_bet_C_sf"/>
</dbReference>
<dbReference type="EMBL" id="AODG01000010">
    <property type="protein sequence ID" value="EUJ27981.1"/>
    <property type="molecule type" value="Genomic_DNA"/>
</dbReference>
<evidence type="ECO:0000256" key="4">
    <source>
        <dbReference type="ARBA" id="ARBA00022448"/>
    </source>
</evidence>
<evidence type="ECO:0000256" key="9">
    <source>
        <dbReference type="ARBA" id="ARBA00023004"/>
    </source>
</evidence>
<keyword evidence="8" id="KW-0249">Electron transport</keyword>
<evidence type="ECO:0000256" key="5">
    <source>
        <dbReference type="ARBA" id="ARBA00022485"/>
    </source>
</evidence>
<keyword evidence="9" id="KW-0408">Iron</keyword>
<dbReference type="PANTHER" id="PTHR43518:SF1">
    <property type="entry name" value="RESPIRATORY NITRATE REDUCTASE 1 BETA CHAIN"/>
    <property type="match status" value="1"/>
</dbReference>
<dbReference type="GO" id="GO:0008940">
    <property type="term" value="F:nitrate reductase activity"/>
    <property type="evidence" value="ECO:0007669"/>
    <property type="project" value="InterPro"/>
</dbReference>
<dbReference type="PROSITE" id="PS51379">
    <property type="entry name" value="4FE4S_FER_2"/>
    <property type="match status" value="3"/>
</dbReference>
<evidence type="ECO:0000313" key="12">
    <source>
        <dbReference type="EMBL" id="EUJ27981.1"/>
    </source>
</evidence>
<evidence type="ECO:0000256" key="1">
    <source>
        <dbReference type="ARBA" id="ARBA00001927"/>
    </source>
</evidence>
<accession>A0A829R669</accession>
<dbReference type="GO" id="GO:0046872">
    <property type="term" value="F:metal ion binding"/>
    <property type="evidence" value="ECO:0007669"/>
    <property type="project" value="UniProtKB-KW"/>
</dbReference>
<dbReference type="GO" id="GO:0016020">
    <property type="term" value="C:membrane"/>
    <property type="evidence" value="ECO:0007669"/>
    <property type="project" value="TreeGrafter"/>
</dbReference>
<gene>
    <name evidence="12" type="primary">narY</name>
    <name evidence="12" type="ORF">LMUR_07964</name>
</gene>
<reference evidence="12 13" key="1">
    <citation type="submission" date="2012-12" db="EMBL/GenBank/DDBJ databases">
        <title>Novel taxa of Listeriaceae from agricultural environments in the United States.</title>
        <authorList>
            <person name="den Bakker H.C."/>
            <person name="Allred A."/>
            <person name="Warchocki S."/>
            <person name="Wright E.M."/>
            <person name="Burrell A."/>
            <person name="Nightingale K.K."/>
            <person name="Kephart D."/>
            <person name="Wiedmann M."/>
        </authorList>
    </citation>
    <scope>NUCLEOTIDE SEQUENCE [LARGE SCALE GENOMIC DNA]</scope>
    <source>
        <strain evidence="12 13">FSL F6-1183</strain>
    </source>
</reference>
<evidence type="ECO:0000256" key="8">
    <source>
        <dbReference type="ARBA" id="ARBA00022982"/>
    </source>
</evidence>
<evidence type="ECO:0000259" key="11">
    <source>
        <dbReference type="PROSITE" id="PS51379"/>
    </source>
</evidence>
<dbReference type="GO" id="GO:0051539">
    <property type="term" value="F:4 iron, 4 sulfur cluster binding"/>
    <property type="evidence" value="ECO:0007669"/>
    <property type="project" value="UniProtKB-KW"/>
</dbReference>
<dbReference type="GO" id="GO:0009325">
    <property type="term" value="C:nitrate reductase complex"/>
    <property type="evidence" value="ECO:0007669"/>
    <property type="project" value="InterPro"/>
</dbReference>
<dbReference type="GO" id="GO:0009061">
    <property type="term" value="P:anaerobic respiration"/>
    <property type="evidence" value="ECO:0007669"/>
    <property type="project" value="TreeGrafter"/>
</dbReference>
<comment type="cofactor">
    <cofactor evidence="1">
        <name>[3Fe-4S] cluster</name>
        <dbReference type="ChEBI" id="CHEBI:21137"/>
    </cofactor>
</comment>
<keyword evidence="4" id="KW-0813">Transport</keyword>
<dbReference type="RefSeq" id="WP_036105936.1">
    <property type="nucleotide sequence ID" value="NZ_AODG01000010.1"/>
</dbReference>
<evidence type="ECO:0000256" key="3">
    <source>
        <dbReference type="ARBA" id="ARBA00004196"/>
    </source>
</evidence>
<dbReference type="GO" id="GO:0042126">
    <property type="term" value="P:nitrate metabolic process"/>
    <property type="evidence" value="ECO:0007669"/>
    <property type="project" value="InterPro"/>
</dbReference>
<keyword evidence="10" id="KW-0411">Iron-sulfur</keyword>
<evidence type="ECO:0000256" key="6">
    <source>
        <dbReference type="ARBA" id="ARBA00022723"/>
    </source>
</evidence>